<proteinExistence type="predicted"/>
<dbReference type="InterPro" id="IPR011250">
    <property type="entry name" value="OMP/PagP_B-barrel"/>
</dbReference>
<protein>
    <recommendedName>
        <fullName evidence="3">Porin family protein</fullName>
    </recommendedName>
</protein>
<dbReference type="SUPFAM" id="SSF56925">
    <property type="entry name" value="OMPA-like"/>
    <property type="match status" value="1"/>
</dbReference>
<dbReference type="Proteomes" id="UP000317716">
    <property type="component" value="Unassembled WGS sequence"/>
</dbReference>
<comment type="caution">
    <text evidence="1">The sequence shown here is derived from an EMBL/GenBank/DDBJ whole genome shotgun (WGS) entry which is preliminary data.</text>
</comment>
<reference evidence="1 2" key="1">
    <citation type="journal article" date="2019" name="Nat. Microbiol.">
        <title>Mediterranean grassland soil C-N compound turnover is dependent on rainfall and depth, and is mediated by genomically divergent microorganisms.</title>
        <authorList>
            <person name="Diamond S."/>
            <person name="Andeer P.F."/>
            <person name="Li Z."/>
            <person name="Crits-Christoph A."/>
            <person name="Burstein D."/>
            <person name="Anantharaman K."/>
            <person name="Lane K.R."/>
            <person name="Thomas B.C."/>
            <person name="Pan C."/>
            <person name="Northen T.R."/>
            <person name="Banfield J.F."/>
        </authorList>
    </citation>
    <scope>NUCLEOTIDE SEQUENCE [LARGE SCALE GENOMIC DNA]</scope>
    <source>
        <strain evidence="1">WS_2</strain>
    </source>
</reference>
<dbReference type="EMBL" id="VBOS01000167">
    <property type="protein sequence ID" value="TMQ56500.1"/>
    <property type="molecule type" value="Genomic_DNA"/>
</dbReference>
<evidence type="ECO:0000313" key="2">
    <source>
        <dbReference type="Proteomes" id="UP000317716"/>
    </source>
</evidence>
<accession>A0A538SYP3</accession>
<name>A0A538SYP3_UNCEI</name>
<gene>
    <name evidence="1" type="ORF">E6K72_05035</name>
</gene>
<evidence type="ECO:0008006" key="3">
    <source>
        <dbReference type="Google" id="ProtNLM"/>
    </source>
</evidence>
<dbReference type="AlphaFoldDB" id="A0A538SYP3"/>
<evidence type="ECO:0000313" key="1">
    <source>
        <dbReference type="EMBL" id="TMQ56500.1"/>
    </source>
</evidence>
<dbReference type="Gene3D" id="2.40.160.20">
    <property type="match status" value="1"/>
</dbReference>
<sequence length="174" mass="18628">MVPVPRPVRRGHEVGFITALRLSFYPDVDFGFQGGLKRLDYPDAGLNALRLGADFKVAAARVRSGSPVDLAFGAGLGVDTGDNLSVLTMGPNAIASRAYPAGTSGVIEPYASLGLAYASINTATKDDTGIQWPFRLGAEYRFSPDLRFMMEVREAWGVHYGDQGAFSIGTTFGF</sequence>
<organism evidence="1 2">
    <name type="scientific">Eiseniibacteriota bacterium</name>
    <dbReference type="NCBI Taxonomy" id="2212470"/>
    <lineage>
        <taxon>Bacteria</taxon>
        <taxon>Candidatus Eiseniibacteriota</taxon>
    </lineage>
</organism>